<feature type="region of interest" description="Disordered" evidence="1">
    <location>
        <begin position="160"/>
        <end position="183"/>
    </location>
</feature>
<accession>A0A7J8F023</accession>
<name>A0A7J8F023_ROUAE</name>
<feature type="compositionally biased region" description="Polar residues" evidence="1">
    <location>
        <begin position="174"/>
        <end position="183"/>
    </location>
</feature>
<organism evidence="2 3">
    <name type="scientific">Rousettus aegyptiacus</name>
    <name type="common">Egyptian fruit bat</name>
    <name type="synonym">Pteropus aegyptiacus</name>
    <dbReference type="NCBI Taxonomy" id="9407"/>
    <lineage>
        <taxon>Eukaryota</taxon>
        <taxon>Metazoa</taxon>
        <taxon>Chordata</taxon>
        <taxon>Craniata</taxon>
        <taxon>Vertebrata</taxon>
        <taxon>Euteleostomi</taxon>
        <taxon>Mammalia</taxon>
        <taxon>Eutheria</taxon>
        <taxon>Laurasiatheria</taxon>
        <taxon>Chiroptera</taxon>
        <taxon>Yinpterochiroptera</taxon>
        <taxon>Pteropodoidea</taxon>
        <taxon>Pteropodidae</taxon>
        <taxon>Rousettinae</taxon>
        <taxon>Rousettus</taxon>
    </lineage>
</organism>
<keyword evidence="3" id="KW-1185">Reference proteome</keyword>
<sequence length="183" mass="19444">MPPSEPGFPEEPETAASGELPPTHTPRRHTQANTPSPSRPRPRRPSPLHLSLCLQQVPKRWGDSGCQLGSGGQRFPGWPARRARSPAVRAEKEGEQEKVREEGVSGVEGRRQPALAAGVGKGRPGLRRGRDSPAVSRPGTLRGAHECTHTRARGLAPASCTGTSAHTPVPTCAHSHTCTHAPT</sequence>
<dbReference type="EMBL" id="JACASE010000008">
    <property type="protein sequence ID" value="KAF6441108.1"/>
    <property type="molecule type" value="Genomic_DNA"/>
</dbReference>
<evidence type="ECO:0000313" key="2">
    <source>
        <dbReference type="EMBL" id="KAF6441108.1"/>
    </source>
</evidence>
<evidence type="ECO:0000313" key="3">
    <source>
        <dbReference type="Proteomes" id="UP000593571"/>
    </source>
</evidence>
<evidence type="ECO:0000256" key="1">
    <source>
        <dbReference type="SAM" id="MobiDB-lite"/>
    </source>
</evidence>
<comment type="caution">
    <text evidence="2">The sequence shown here is derived from an EMBL/GenBank/DDBJ whole genome shotgun (WGS) entry which is preliminary data.</text>
</comment>
<dbReference type="Proteomes" id="UP000593571">
    <property type="component" value="Unassembled WGS sequence"/>
</dbReference>
<gene>
    <name evidence="2" type="ORF">HJG63_012284</name>
</gene>
<dbReference type="AlphaFoldDB" id="A0A7J8F023"/>
<feature type="region of interest" description="Disordered" evidence="1">
    <location>
        <begin position="1"/>
        <end position="143"/>
    </location>
</feature>
<proteinExistence type="predicted"/>
<reference evidence="2 3" key="1">
    <citation type="journal article" date="2020" name="Nature">
        <title>Six reference-quality genomes reveal evolution of bat adaptations.</title>
        <authorList>
            <person name="Jebb D."/>
            <person name="Huang Z."/>
            <person name="Pippel M."/>
            <person name="Hughes G.M."/>
            <person name="Lavrichenko K."/>
            <person name="Devanna P."/>
            <person name="Winkler S."/>
            <person name="Jermiin L.S."/>
            <person name="Skirmuntt E.C."/>
            <person name="Katzourakis A."/>
            <person name="Burkitt-Gray L."/>
            <person name="Ray D.A."/>
            <person name="Sullivan K.A.M."/>
            <person name="Roscito J.G."/>
            <person name="Kirilenko B.M."/>
            <person name="Davalos L.M."/>
            <person name="Corthals A.P."/>
            <person name="Power M.L."/>
            <person name="Jones G."/>
            <person name="Ransome R.D."/>
            <person name="Dechmann D.K.N."/>
            <person name="Locatelli A.G."/>
            <person name="Puechmaille S.J."/>
            <person name="Fedrigo O."/>
            <person name="Jarvis E.D."/>
            <person name="Hiller M."/>
            <person name="Vernes S.C."/>
            <person name="Myers E.W."/>
            <person name="Teeling E.C."/>
        </authorList>
    </citation>
    <scope>NUCLEOTIDE SEQUENCE [LARGE SCALE GENOMIC DNA]</scope>
    <source>
        <strain evidence="2">MRouAeg1</strain>
        <tissue evidence="2">Muscle</tissue>
    </source>
</reference>
<protein>
    <submittedName>
        <fullName evidence="2">Uncharacterized protein</fullName>
    </submittedName>
</protein>
<feature type="compositionally biased region" description="Basic and acidic residues" evidence="1">
    <location>
        <begin position="89"/>
        <end position="111"/>
    </location>
</feature>